<dbReference type="KEGG" id="ptm:GSPATT00034237001"/>
<organism evidence="1 2">
    <name type="scientific">Paramecium tetraurelia</name>
    <dbReference type="NCBI Taxonomy" id="5888"/>
    <lineage>
        <taxon>Eukaryota</taxon>
        <taxon>Sar</taxon>
        <taxon>Alveolata</taxon>
        <taxon>Ciliophora</taxon>
        <taxon>Intramacronucleata</taxon>
        <taxon>Oligohymenophorea</taxon>
        <taxon>Peniculida</taxon>
        <taxon>Parameciidae</taxon>
        <taxon>Paramecium</taxon>
    </lineage>
</organism>
<dbReference type="InParanoid" id="A0C1U3"/>
<reference evidence="1 2" key="1">
    <citation type="journal article" date="2006" name="Nature">
        <title>Global trends of whole-genome duplications revealed by the ciliate Paramecium tetraurelia.</title>
        <authorList>
            <consortium name="Genoscope"/>
            <person name="Aury J.-M."/>
            <person name="Jaillon O."/>
            <person name="Duret L."/>
            <person name="Noel B."/>
            <person name="Jubin C."/>
            <person name="Porcel B.M."/>
            <person name="Segurens B."/>
            <person name="Daubin V."/>
            <person name="Anthouard V."/>
            <person name="Aiach N."/>
            <person name="Arnaiz O."/>
            <person name="Billaut A."/>
            <person name="Beisson J."/>
            <person name="Blanc I."/>
            <person name="Bouhouche K."/>
            <person name="Camara F."/>
            <person name="Duharcourt S."/>
            <person name="Guigo R."/>
            <person name="Gogendeau D."/>
            <person name="Katinka M."/>
            <person name="Keller A.-M."/>
            <person name="Kissmehl R."/>
            <person name="Klotz C."/>
            <person name="Koll F."/>
            <person name="Le Moue A."/>
            <person name="Lepere C."/>
            <person name="Malinsky S."/>
            <person name="Nowacki M."/>
            <person name="Nowak J.K."/>
            <person name="Plattner H."/>
            <person name="Poulain J."/>
            <person name="Ruiz F."/>
            <person name="Serrano V."/>
            <person name="Zagulski M."/>
            <person name="Dessen P."/>
            <person name="Betermier M."/>
            <person name="Weissenbach J."/>
            <person name="Scarpelli C."/>
            <person name="Schachter V."/>
            <person name="Sperling L."/>
            <person name="Meyer E."/>
            <person name="Cohen J."/>
            <person name="Wincker P."/>
        </authorList>
    </citation>
    <scope>NUCLEOTIDE SEQUENCE [LARGE SCALE GENOMIC DNA]</scope>
    <source>
        <strain evidence="1 2">Stock d4-2</strain>
    </source>
</reference>
<dbReference type="HOGENOM" id="CLU_2676374_0_0_1"/>
<name>A0C1U3_PARTE</name>
<protein>
    <submittedName>
        <fullName evidence="1">Uncharacterized protein</fullName>
    </submittedName>
</protein>
<dbReference type="AlphaFoldDB" id="A0C1U3"/>
<proteinExistence type="predicted"/>
<dbReference type="RefSeq" id="XP_001432157.1">
    <property type="nucleotide sequence ID" value="XM_001432120.1"/>
</dbReference>
<evidence type="ECO:0000313" key="2">
    <source>
        <dbReference type="Proteomes" id="UP000000600"/>
    </source>
</evidence>
<accession>A0C1U3</accession>
<gene>
    <name evidence="1" type="ORF">GSPATT00034237001</name>
</gene>
<dbReference type="EMBL" id="CT868034">
    <property type="protein sequence ID" value="CAK64760.1"/>
    <property type="molecule type" value="Genomic_DNA"/>
</dbReference>
<dbReference type="GeneID" id="5017969"/>
<keyword evidence="2" id="KW-1185">Reference proteome</keyword>
<sequence>MCSNPRLFQSIENEQSWDVLDILNKKLLNADLYFQELKTNYAALSSIGRIEKCSLKIQIHSVELKIRSIFFNNFY</sequence>
<evidence type="ECO:0000313" key="1">
    <source>
        <dbReference type="EMBL" id="CAK64760.1"/>
    </source>
</evidence>
<dbReference type="Proteomes" id="UP000000600">
    <property type="component" value="Unassembled WGS sequence"/>
</dbReference>